<protein>
    <submittedName>
        <fullName evidence="3">Amidase</fullName>
    </submittedName>
</protein>
<dbReference type="eggNOG" id="COG0154">
    <property type="taxonomic scope" value="Bacteria"/>
</dbReference>
<dbReference type="InterPro" id="IPR020556">
    <property type="entry name" value="Amidase_CS"/>
</dbReference>
<evidence type="ECO:0000313" key="3">
    <source>
        <dbReference type="EMBL" id="ABK53374.1"/>
    </source>
</evidence>
<organism evidence="3 4">
    <name type="scientific">Acidothermus cellulolyticus (strain ATCC 43068 / DSM 8971 / 11B)</name>
    <dbReference type="NCBI Taxonomy" id="351607"/>
    <lineage>
        <taxon>Bacteria</taxon>
        <taxon>Bacillati</taxon>
        <taxon>Actinomycetota</taxon>
        <taxon>Actinomycetes</taxon>
        <taxon>Acidothermales</taxon>
        <taxon>Acidothermaceae</taxon>
        <taxon>Acidothermus</taxon>
    </lineage>
</organism>
<feature type="domain" description="Amidase" evidence="2">
    <location>
        <begin position="25"/>
        <end position="454"/>
    </location>
</feature>
<dbReference type="PANTHER" id="PTHR11895">
    <property type="entry name" value="TRANSAMIDASE"/>
    <property type="match status" value="1"/>
</dbReference>
<dbReference type="InParanoid" id="A0LVB4"/>
<dbReference type="KEGG" id="ace:Acel_1602"/>
<dbReference type="GO" id="GO:0003824">
    <property type="term" value="F:catalytic activity"/>
    <property type="evidence" value="ECO:0007669"/>
    <property type="project" value="InterPro"/>
</dbReference>
<dbReference type="RefSeq" id="WP_011720437.1">
    <property type="nucleotide sequence ID" value="NC_008578.1"/>
</dbReference>
<dbReference type="AlphaFoldDB" id="A0LVB4"/>
<dbReference type="EMBL" id="CP000481">
    <property type="protein sequence ID" value="ABK53374.1"/>
    <property type="molecule type" value="Genomic_DNA"/>
</dbReference>
<dbReference type="InterPro" id="IPR023631">
    <property type="entry name" value="Amidase_dom"/>
</dbReference>
<keyword evidence="4" id="KW-1185">Reference proteome</keyword>
<dbReference type="PROSITE" id="PS00571">
    <property type="entry name" value="AMIDASES"/>
    <property type="match status" value="1"/>
</dbReference>
<dbReference type="HOGENOM" id="CLU_009600_0_4_11"/>
<dbReference type="OrthoDB" id="5175573at2"/>
<dbReference type="InterPro" id="IPR036928">
    <property type="entry name" value="AS_sf"/>
</dbReference>
<dbReference type="SUPFAM" id="SSF75304">
    <property type="entry name" value="Amidase signature (AS) enzymes"/>
    <property type="match status" value="1"/>
</dbReference>
<proteinExistence type="inferred from homology"/>
<dbReference type="FunCoup" id="A0LVB4">
    <property type="interactions" value="67"/>
</dbReference>
<evidence type="ECO:0000313" key="4">
    <source>
        <dbReference type="Proteomes" id="UP000008221"/>
    </source>
</evidence>
<accession>A0LVB4</accession>
<dbReference type="PANTHER" id="PTHR11895:SF7">
    <property type="entry name" value="GLUTAMYL-TRNA(GLN) AMIDOTRANSFERASE SUBUNIT A, MITOCHONDRIAL"/>
    <property type="match status" value="1"/>
</dbReference>
<reference evidence="3 4" key="1">
    <citation type="journal article" date="2009" name="Genome Res.">
        <title>Complete genome of the cellulolytic thermophile Acidothermus cellulolyticus 11B provides insights into its ecophysiological and evolutionary adaptations.</title>
        <authorList>
            <person name="Barabote R.D."/>
            <person name="Xie G."/>
            <person name="Leu D.H."/>
            <person name="Normand P."/>
            <person name="Necsulea A."/>
            <person name="Daubin V."/>
            <person name="Medigue C."/>
            <person name="Adney W.S."/>
            <person name="Xu X.C."/>
            <person name="Lapidus A."/>
            <person name="Parales R.E."/>
            <person name="Detter C."/>
            <person name="Pujic P."/>
            <person name="Bruce D."/>
            <person name="Lavire C."/>
            <person name="Challacombe J.F."/>
            <person name="Brettin T.S."/>
            <person name="Berry A.M."/>
        </authorList>
    </citation>
    <scope>NUCLEOTIDE SEQUENCE [LARGE SCALE GENOMIC DNA]</scope>
    <source>
        <strain evidence="4">ATCC 43068 / DSM 8971 / 11B</strain>
    </source>
</reference>
<name>A0LVB4_ACIC1</name>
<dbReference type="Gene3D" id="3.90.1300.10">
    <property type="entry name" value="Amidase signature (AS) domain"/>
    <property type="match status" value="1"/>
</dbReference>
<dbReference type="InterPro" id="IPR000120">
    <property type="entry name" value="Amidase"/>
</dbReference>
<gene>
    <name evidence="3" type="ordered locus">Acel_1602</name>
</gene>
<evidence type="ECO:0000256" key="1">
    <source>
        <dbReference type="ARBA" id="ARBA00009199"/>
    </source>
</evidence>
<dbReference type="Pfam" id="PF01425">
    <property type="entry name" value="Amidase"/>
    <property type="match status" value="1"/>
</dbReference>
<evidence type="ECO:0000259" key="2">
    <source>
        <dbReference type="Pfam" id="PF01425"/>
    </source>
</evidence>
<sequence length="476" mass="50196">MADLHDLSAFEQAAAIRRGDVSPSELVDHYLARIERWNDTLGAYVTVTAELARSQAAAAERTLRSAEPQSLPPLLGVPIAIKDLTDVAGVRTTLGSAVFADRVPSTDAHVVALLRAAGTVLLGKTNTPEFGLPCYTESDIAPPARSPWDPRYSAGGSSGGSAVAVAAGLAPWAQGNDGGGSVRIPAAVCGLVGLKVSRGRVSNGPGPGDVSGLAWHGPLTRTVRDAALWLDAVAVPMPGDPYWAPPLPGGDSFVAATDREPGRLRIARYATPVIIDEPVDPECLDAYERISTLLVDLGHDVVDVPGPGDPEVVAAFERVWAVLAAATALPRGAEWRVRPLTRWLRDRGRRISGPEYARAVATLHQRTRDIAVAWQQFDAVLTPTLAHPAVEVGALRDDEDPAADFENQKRFTPFTSLANMTGQPAITLPVAVSRAGLPIGVMLTGRAGDEATLLSLAAQIEAVVPWNAGRQPACWS</sequence>
<comment type="similarity">
    <text evidence="1">Belongs to the amidase family.</text>
</comment>
<dbReference type="STRING" id="351607.Acel_1602"/>
<dbReference type="Proteomes" id="UP000008221">
    <property type="component" value="Chromosome"/>
</dbReference>